<dbReference type="SUPFAM" id="SSF52266">
    <property type="entry name" value="SGNH hydrolase"/>
    <property type="match status" value="1"/>
</dbReference>
<dbReference type="PANTHER" id="PTHR30383">
    <property type="entry name" value="THIOESTERASE 1/PROTEASE 1/LYSOPHOSPHOLIPASE L1"/>
    <property type="match status" value="1"/>
</dbReference>
<gene>
    <name evidence="3" type="ORF">GTC17253_10770</name>
</gene>
<proteinExistence type="predicted"/>
<evidence type="ECO:0000259" key="2">
    <source>
        <dbReference type="Pfam" id="PF13472"/>
    </source>
</evidence>
<evidence type="ECO:0000256" key="1">
    <source>
        <dbReference type="SAM" id="SignalP"/>
    </source>
</evidence>
<dbReference type="InterPro" id="IPR051532">
    <property type="entry name" value="Ester_Hydrolysis_Enzymes"/>
</dbReference>
<protein>
    <recommendedName>
        <fullName evidence="2">SGNH hydrolase-type esterase domain-containing protein</fullName>
    </recommendedName>
</protein>
<keyword evidence="1" id="KW-0732">Signal</keyword>
<dbReference type="EMBL" id="AP035785">
    <property type="protein sequence ID" value="BFO71111.1"/>
    <property type="molecule type" value="Genomic_DNA"/>
</dbReference>
<name>A0AB33IU38_9BACT</name>
<feature type="chain" id="PRO_5044273916" description="SGNH hydrolase-type esterase domain-containing protein" evidence="1">
    <location>
        <begin position="22"/>
        <end position="228"/>
    </location>
</feature>
<feature type="signal peptide" evidence="1">
    <location>
        <begin position="1"/>
        <end position="21"/>
    </location>
</feature>
<dbReference type="Gene3D" id="3.40.50.1110">
    <property type="entry name" value="SGNH hydrolase"/>
    <property type="match status" value="1"/>
</dbReference>
<evidence type="ECO:0000313" key="3">
    <source>
        <dbReference type="EMBL" id="BFO71111.1"/>
    </source>
</evidence>
<dbReference type="InterPro" id="IPR013830">
    <property type="entry name" value="SGNH_hydro"/>
</dbReference>
<dbReference type="GO" id="GO:0004622">
    <property type="term" value="F:phosphatidylcholine lysophospholipase activity"/>
    <property type="evidence" value="ECO:0007669"/>
    <property type="project" value="TreeGrafter"/>
</dbReference>
<dbReference type="InterPro" id="IPR036514">
    <property type="entry name" value="SGNH_hydro_sf"/>
</dbReference>
<dbReference type="Pfam" id="PF13472">
    <property type="entry name" value="Lipase_GDSL_2"/>
    <property type="match status" value="1"/>
</dbReference>
<reference evidence="3" key="1">
    <citation type="submission" date="2024-07" db="EMBL/GenBank/DDBJ databases">
        <title>Complete genome sequence of Prevotella sp. YM-2024 GTC17253.</title>
        <authorList>
            <person name="Hayashi M."/>
            <person name="Muto Y."/>
            <person name="Tanaka K."/>
            <person name="Niwa H."/>
        </authorList>
    </citation>
    <scope>NUCLEOTIDE SEQUENCE</scope>
    <source>
        <strain evidence="3">GTC17253</strain>
    </source>
</reference>
<accession>A0AB33IU38</accession>
<dbReference type="AlphaFoldDB" id="A0AB33IU38"/>
<dbReference type="PANTHER" id="PTHR30383:SF5">
    <property type="entry name" value="SGNH HYDROLASE-TYPE ESTERASE DOMAIN-CONTAINING PROTEIN"/>
    <property type="match status" value="1"/>
</dbReference>
<feature type="domain" description="SGNH hydrolase-type esterase" evidence="2">
    <location>
        <begin position="53"/>
        <end position="215"/>
    </location>
</feature>
<sequence>MNQLKCLLTTVLVVSSLSMEAQSVKYSPFQHYTERIKEFDSMAPIDSSSIVMLGNSLTENGGDWNARLDGKRIKNRGISGDDAEGIKHRLVQILPGRPKAIFLMVGVNDLSHQLTPRQVFDNICSVIEQIRSESPQTRLFVQSLLPINESFGRWKTLEGKTDDIPVINRLLKQYCQKHDITYINLFKQFVRHSTNELRASLSVDGLHLSSIGYKIWAFELRRYIRDLE</sequence>
<organism evidence="3">
    <name type="scientific">Prevotella sp. GTC17253</name>
    <dbReference type="NCBI Taxonomy" id="3236793"/>
    <lineage>
        <taxon>Bacteria</taxon>
        <taxon>Pseudomonadati</taxon>
        <taxon>Bacteroidota</taxon>
        <taxon>Bacteroidia</taxon>
        <taxon>Bacteroidales</taxon>
        <taxon>Prevotellaceae</taxon>
        <taxon>Prevotella</taxon>
    </lineage>
</organism>